<dbReference type="PANTHER" id="PTHR16131:SF2">
    <property type="entry name" value="LIGAND-DEPENDENT NUCLEAR RECEPTOR-INTERACTING FACTOR 1"/>
    <property type="match status" value="1"/>
</dbReference>
<feature type="region of interest" description="Disordered" evidence="1">
    <location>
        <begin position="349"/>
        <end position="372"/>
    </location>
</feature>
<protein>
    <submittedName>
        <fullName evidence="2">LRIF1 factor</fullName>
    </submittedName>
</protein>
<feature type="compositionally biased region" description="Polar residues" evidence="1">
    <location>
        <begin position="604"/>
        <end position="622"/>
    </location>
</feature>
<dbReference type="InterPro" id="IPR026191">
    <property type="entry name" value="LRIF1"/>
</dbReference>
<proteinExistence type="predicted"/>
<dbReference type="GO" id="GO:0042974">
    <property type="term" value="F:nuclear retinoic acid receptor binding"/>
    <property type="evidence" value="ECO:0007669"/>
    <property type="project" value="InterPro"/>
</dbReference>
<dbReference type="GO" id="GO:0006355">
    <property type="term" value="P:regulation of DNA-templated transcription"/>
    <property type="evidence" value="ECO:0007669"/>
    <property type="project" value="InterPro"/>
</dbReference>
<organism evidence="2 3">
    <name type="scientific">Turnix velox</name>
    <name type="common">Little buttonquail</name>
    <dbReference type="NCBI Taxonomy" id="2529409"/>
    <lineage>
        <taxon>Eukaryota</taxon>
        <taxon>Metazoa</taxon>
        <taxon>Chordata</taxon>
        <taxon>Craniata</taxon>
        <taxon>Vertebrata</taxon>
        <taxon>Euteleostomi</taxon>
        <taxon>Archelosauria</taxon>
        <taxon>Archosauria</taxon>
        <taxon>Dinosauria</taxon>
        <taxon>Saurischia</taxon>
        <taxon>Theropoda</taxon>
        <taxon>Coelurosauria</taxon>
        <taxon>Aves</taxon>
        <taxon>Neognathae</taxon>
        <taxon>Neoaves</taxon>
        <taxon>Charadriiformes</taxon>
        <taxon>Turnicidae</taxon>
        <taxon>Turnix</taxon>
    </lineage>
</organism>
<keyword evidence="3" id="KW-1185">Reference proteome</keyword>
<feature type="compositionally biased region" description="Polar residues" evidence="1">
    <location>
        <begin position="352"/>
        <end position="369"/>
    </location>
</feature>
<feature type="region of interest" description="Disordered" evidence="1">
    <location>
        <begin position="454"/>
        <end position="486"/>
    </location>
</feature>
<feature type="region of interest" description="Disordered" evidence="1">
    <location>
        <begin position="91"/>
        <end position="114"/>
    </location>
</feature>
<feature type="compositionally biased region" description="Polar residues" evidence="1">
    <location>
        <begin position="647"/>
        <end position="657"/>
    </location>
</feature>
<feature type="compositionally biased region" description="Basic and acidic residues" evidence="1">
    <location>
        <begin position="532"/>
        <end position="551"/>
    </location>
</feature>
<dbReference type="AlphaFoldDB" id="A0A7L3LUV4"/>
<dbReference type="Proteomes" id="UP000582182">
    <property type="component" value="Unassembled WGS sequence"/>
</dbReference>
<gene>
    <name evidence="2" type="primary">Lrif1</name>
    <name evidence="2" type="ORF">TURVEL_R10640</name>
</gene>
<feature type="region of interest" description="Disordered" evidence="1">
    <location>
        <begin position="392"/>
        <end position="432"/>
    </location>
</feature>
<feature type="non-terminal residue" evidence="2">
    <location>
        <position position="1"/>
    </location>
</feature>
<dbReference type="Pfam" id="PF15741">
    <property type="entry name" value="LRIF1"/>
    <property type="match status" value="1"/>
</dbReference>
<feature type="non-terminal residue" evidence="2">
    <location>
        <position position="719"/>
    </location>
</feature>
<dbReference type="PANTHER" id="PTHR16131">
    <property type="entry name" value="LIGAND-DEPENDENT NUCLEAR RECEPTOR-INTERACTING FACTOR 1"/>
    <property type="match status" value="1"/>
</dbReference>
<comment type="caution">
    <text evidence="2">The sequence shown here is derived from an EMBL/GenBank/DDBJ whole genome shotgun (WGS) entry which is preliminary data.</text>
</comment>
<evidence type="ECO:0000313" key="3">
    <source>
        <dbReference type="Proteomes" id="UP000582182"/>
    </source>
</evidence>
<dbReference type="EMBL" id="VZTY01031011">
    <property type="protein sequence ID" value="NXU58089.1"/>
    <property type="molecule type" value="Genomic_DNA"/>
</dbReference>
<reference evidence="2 3" key="1">
    <citation type="submission" date="2019-09" db="EMBL/GenBank/DDBJ databases">
        <title>Bird 10,000 Genomes (B10K) Project - Family phase.</title>
        <authorList>
            <person name="Zhang G."/>
        </authorList>
    </citation>
    <scope>NUCLEOTIDE SEQUENCE [LARGE SCALE GENOMIC DNA]</scope>
    <source>
        <strain evidence="2">B10K-DU-029-46</strain>
    </source>
</reference>
<sequence>SVAGCVYRVLQTTGPDGKNLLKLLPIPKSSGSFLPIAQAPPAMPNHSKPNLSSQVQLAFKAQLSSSSTPSSSLKVFQPPNSGNILLLPRNLDKEEGPDDQTLIPSSTPEVQSGGVVHDNLSLQNSAVSSSSSKTYMFINSSSVPAAMKTPILPSGHHLQIPANAEVKSLPASSLPPAIQQKILAASSSGGAESSKMPTVIYMSPVETVKTIFPKYLQAIHPKPRPEVSSTLIVTSTQEERSSSPELVASDGQQNQQPGITHVVQDSPQFSFSSCFIPVKSSNNVASKILKTLSDSNNVEDNSANILPLCPGAGGSQTQVTPFKDNALVMYNGKVYLLTKKSCDILAAHAEKQTSPPSSDASLKTETSKLMDSPAVKKITNKVMNLMLGNHKGVVVSPKDPNPGLNSKRCLRSDFKSTPDAPQQSSPDNQNKSLPLVESISSWLTPVGVEEKGWQSGREKVYSPKTQSAPLPQPEQESAVGKDQPKIQWERMDPPAKGTQIKPHWKQYLEIRKKFGLYKEERVYLKRIPSRKFQGEKEERGCSRNCLERTDEPCSSPLLEVETTQQQEPGEEEKIIVDLEEDVTRKRKIKSSPLPDSGKRRRTLGRSTNSPGSENTSERSSSPPLLLVQENLPTEPVEPSGEKDLEQEPTSPCPQVTTDSCIPALVACEDDTSLLEGSFRDDAFPSTPPDLDETIRDEKIVRLKQLLREREAALEEMRRK</sequence>
<feature type="region of interest" description="Disordered" evidence="1">
    <location>
        <begin position="532"/>
        <end position="657"/>
    </location>
</feature>
<evidence type="ECO:0000256" key="1">
    <source>
        <dbReference type="SAM" id="MobiDB-lite"/>
    </source>
</evidence>
<name>A0A7L3LUV4_9CHAR</name>
<accession>A0A7L3LUV4</accession>
<evidence type="ECO:0000313" key="2">
    <source>
        <dbReference type="EMBL" id="NXU58089.1"/>
    </source>
</evidence>
<dbReference type="OrthoDB" id="9944055at2759"/>
<feature type="compositionally biased region" description="Polar residues" evidence="1">
    <location>
        <begin position="419"/>
        <end position="432"/>
    </location>
</feature>